<protein>
    <submittedName>
        <fullName evidence="2">GNAT family N-acetyltransferase</fullName>
    </submittedName>
</protein>
<keyword evidence="3" id="KW-1185">Reference proteome</keyword>
<reference evidence="2 3" key="1">
    <citation type="submission" date="2024-03" db="EMBL/GenBank/DDBJ databases">
        <title>Novel species of the genus Variovorax.</title>
        <authorList>
            <person name="Liu Q."/>
            <person name="Xin Y.-H."/>
        </authorList>
    </citation>
    <scope>NUCLEOTIDE SEQUENCE [LARGE SCALE GENOMIC DNA]</scope>
    <source>
        <strain evidence="2 3">KACC 18901</strain>
    </source>
</reference>
<gene>
    <name evidence="2" type="ORF">WKW79_17180</name>
</gene>
<evidence type="ECO:0000259" key="1">
    <source>
        <dbReference type="PROSITE" id="PS51186"/>
    </source>
</evidence>
<evidence type="ECO:0000313" key="2">
    <source>
        <dbReference type="EMBL" id="MEJ8856317.1"/>
    </source>
</evidence>
<comment type="caution">
    <text evidence="2">The sequence shown here is derived from an EMBL/GenBank/DDBJ whole genome shotgun (WGS) entry which is preliminary data.</text>
</comment>
<dbReference type="Pfam" id="PF13302">
    <property type="entry name" value="Acetyltransf_3"/>
    <property type="match status" value="1"/>
</dbReference>
<dbReference type="Proteomes" id="UP001367030">
    <property type="component" value="Unassembled WGS sequence"/>
</dbReference>
<sequence length="196" mass="21342">MQSKAARPSEACKLKQTQVQVLRTKRLVIGPYGLALRSTFLAWMQHAAIESFLSRSFPDLPKGELLFDRLIRRGSAALPEARVWAVTDAADGELVAHVECKATPKTSGAERELIYAVRRDFEGRGIATEAVMAIVSDLIATGVDLVAYVNPANKASRRVLAKAGFDLTGEAVQGQGERWVLARRASMQSPSPPRPT</sequence>
<dbReference type="EMBL" id="JBBKZS010000006">
    <property type="protein sequence ID" value="MEJ8856317.1"/>
    <property type="molecule type" value="Genomic_DNA"/>
</dbReference>
<proteinExistence type="predicted"/>
<dbReference type="PROSITE" id="PS51186">
    <property type="entry name" value="GNAT"/>
    <property type="match status" value="1"/>
</dbReference>
<dbReference type="RefSeq" id="WP_340336382.1">
    <property type="nucleotide sequence ID" value="NZ_JBBKZS010000006.1"/>
</dbReference>
<evidence type="ECO:0000313" key="3">
    <source>
        <dbReference type="Proteomes" id="UP001367030"/>
    </source>
</evidence>
<dbReference type="InterPro" id="IPR016181">
    <property type="entry name" value="Acyl_CoA_acyltransferase"/>
</dbReference>
<dbReference type="PANTHER" id="PTHR43792:SF1">
    <property type="entry name" value="N-ACETYLTRANSFERASE DOMAIN-CONTAINING PROTEIN"/>
    <property type="match status" value="1"/>
</dbReference>
<name>A0ABU8X912_9BURK</name>
<dbReference type="InterPro" id="IPR051531">
    <property type="entry name" value="N-acetyltransferase"/>
</dbReference>
<accession>A0ABU8X912</accession>
<dbReference type="Gene3D" id="3.40.630.30">
    <property type="match status" value="1"/>
</dbReference>
<dbReference type="PANTHER" id="PTHR43792">
    <property type="entry name" value="GNAT FAMILY, PUTATIVE (AFU_ORTHOLOGUE AFUA_3G00765)-RELATED-RELATED"/>
    <property type="match status" value="1"/>
</dbReference>
<organism evidence="2 3">
    <name type="scientific">Variovorax robiniae</name>
    <dbReference type="NCBI Taxonomy" id="1836199"/>
    <lineage>
        <taxon>Bacteria</taxon>
        <taxon>Pseudomonadati</taxon>
        <taxon>Pseudomonadota</taxon>
        <taxon>Betaproteobacteria</taxon>
        <taxon>Burkholderiales</taxon>
        <taxon>Comamonadaceae</taxon>
        <taxon>Variovorax</taxon>
    </lineage>
</organism>
<feature type="domain" description="N-acetyltransferase" evidence="1">
    <location>
        <begin position="34"/>
        <end position="186"/>
    </location>
</feature>
<dbReference type="SUPFAM" id="SSF55729">
    <property type="entry name" value="Acyl-CoA N-acyltransferases (Nat)"/>
    <property type="match status" value="1"/>
</dbReference>
<dbReference type="InterPro" id="IPR000182">
    <property type="entry name" value="GNAT_dom"/>
</dbReference>